<reference evidence="4" key="1">
    <citation type="submission" date="2016-06" db="UniProtKB">
        <authorList>
            <consortium name="WormBaseParasite"/>
        </authorList>
    </citation>
    <scope>IDENTIFICATION</scope>
</reference>
<dbReference type="Proteomes" id="UP000272942">
    <property type="component" value="Unassembled WGS sequence"/>
</dbReference>
<feature type="region of interest" description="Disordered" evidence="1">
    <location>
        <begin position="298"/>
        <end position="417"/>
    </location>
</feature>
<feature type="compositionally biased region" description="Basic and acidic residues" evidence="1">
    <location>
        <begin position="480"/>
        <end position="494"/>
    </location>
</feature>
<organism evidence="4">
    <name type="scientific">Echinostoma caproni</name>
    <dbReference type="NCBI Taxonomy" id="27848"/>
    <lineage>
        <taxon>Eukaryota</taxon>
        <taxon>Metazoa</taxon>
        <taxon>Spiralia</taxon>
        <taxon>Lophotrochozoa</taxon>
        <taxon>Platyhelminthes</taxon>
        <taxon>Trematoda</taxon>
        <taxon>Digenea</taxon>
        <taxon>Plagiorchiida</taxon>
        <taxon>Echinostomata</taxon>
        <taxon>Echinostomatoidea</taxon>
        <taxon>Echinostomatidae</taxon>
        <taxon>Echinostoma</taxon>
    </lineage>
</organism>
<feature type="region of interest" description="Disordered" evidence="1">
    <location>
        <begin position="619"/>
        <end position="651"/>
    </location>
</feature>
<reference evidence="2 3" key="2">
    <citation type="submission" date="2018-11" db="EMBL/GenBank/DDBJ databases">
        <authorList>
            <consortium name="Pathogen Informatics"/>
        </authorList>
    </citation>
    <scope>NUCLEOTIDE SEQUENCE [LARGE SCALE GENOMIC DNA]</scope>
    <source>
        <strain evidence="2 3">Egypt</strain>
    </source>
</reference>
<evidence type="ECO:0000256" key="1">
    <source>
        <dbReference type="SAM" id="MobiDB-lite"/>
    </source>
</evidence>
<feature type="region of interest" description="Disordered" evidence="1">
    <location>
        <begin position="521"/>
        <end position="569"/>
    </location>
</feature>
<feature type="compositionally biased region" description="Polar residues" evidence="1">
    <location>
        <begin position="163"/>
        <end position="175"/>
    </location>
</feature>
<dbReference type="WBParaSite" id="ECPE_0001118001-mRNA-1">
    <property type="protein sequence ID" value="ECPE_0001118001-mRNA-1"/>
    <property type="gene ID" value="ECPE_0001118001"/>
</dbReference>
<dbReference type="OrthoDB" id="6252293at2759"/>
<feature type="region of interest" description="Disordered" evidence="1">
    <location>
        <begin position="163"/>
        <end position="229"/>
    </location>
</feature>
<dbReference type="AlphaFoldDB" id="A0A183AW11"/>
<feature type="compositionally biased region" description="Polar residues" evidence="1">
    <location>
        <begin position="395"/>
        <end position="417"/>
    </location>
</feature>
<keyword evidence="3" id="KW-1185">Reference proteome</keyword>
<feature type="compositionally biased region" description="Basic and acidic residues" evidence="1">
    <location>
        <begin position="338"/>
        <end position="361"/>
    </location>
</feature>
<evidence type="ECO:0000313" key="4">
    <source>
        <dbReference type="WBParaSite" id="ECPE_0001118001-mRNA-1"/>
    </source>
</evidence>
<feature type="compositionally biased region" description="Basic residues" evidence="1">
    <location>
        <begin position="533"/>
        <end position="545"/>
    </location>
</feature>
<evidence type="ECO:0000313" key="3">
    <source>
        <dbReference type="Proteomes" id="UP000272942"/>
    </source>
</evidence>
<feature type="compositionally biased region" description="Polar residues" evidence="1">
    <location>
        <begin position="629"/>
        <end position="640"/>
    </location>
</feature>
<feature type="compositionally biased region" description="Polar residues" evidence="1">
    <location>
        <begin position="553"/>
        <end position="564"/>
    </location>
</feature>
<name>A0A183AW11_9TREM</name>
<feature type="compositionally biased region" description="Basic and acidic residues" evidence="1">
    <location>
        <begin position="369"/>
        <end position="391"/>
    </location>
</feature>
<feature type="region of interest" description="Disordered" evidence="1">
    <location>
        <begin position="475"/>
        <end position="500"/>
    </location>
</feature>
<proteinExistence type="predicted"/>
<accession>A0A183AW11</accession>
<evidence type="ECO:0000313" key="2">
    <source>
        <dbReference type="EMBL" id="VDP88119.1"/>
    </source>
</evidence>
<feature type="compositionally biased region" description="Basic residues" evidence="1">
    <location>
        <begin position="202"/>
        <end position="221"/>
    </location>
</feature>
<protein>
    <submittedName>
        <fullName evidence="4">DUF4585 domain-containing protein</fullName>
    </submittedName>
</protein>
<feature type="compositionally biased region" description="Basic and acidic residues" evidence="1">
    <location>
        <begin position="176"/>
        <end position="194"/>
    </location>
</feature>
<dbReference type="EMBL" id="UZAN01050281">
    <property type="protein sequence ID" value="VDP88119.1"/>
    <property type="molecule type" value="Genomic_DNA"/>
</dbReference>
<sequence length="651" mass="72867">MSKWFTNFNLRFRRSNNKRTQECISSKSRPSQSVLQPQSFQVVQNEINQLATDRKSLSPDKNLGDVCVQKITPDTKKPYGVPLLLTEQLYSAGKEAENVGSFTEPPSLDANLMHLSVPPITDHATGVTEEINGGKNQKRLTGFRRWFAEAKKKYLVATSGIVESSEPTKSVTNRESFPDPKGRSETKKFMRVKDGNPIGNVPKRKKEKKGKKEKKVKSKKSKTTEYSAHDSQISYHLPVYGVLEESNVQIPEVCESQKLSDDGDTNAGILMHNVPQLHRSSETLDQRTLISQDLVVDKQKKTKSIAKHSSPLIHRDSRLAKISERNVGEHNRGQVPDKLSKKDQESQYSPPKRDKVAKVERSNPTTKSTDTKPMHITKSSDHVGLKTEQGGDSKLNMSVPKSQTGQFRVNPSESDSSIVVAEPRTPGAIYKTLRRKSKKTKNTSILVSISSKPWFTASRKRRTCYLSSKLIESEGSGSLERTEGRLDSQRKETSDAASSASEDSSWCRRICEQDKNLRKNISKQATDSSTHQQGRRSSRSAHRSRKQNDLVRKSSQSGQGTPKSSPKERLNILLRHADTMIEELIDRLAWDMAEAIVSRANYARTLSCRSNQVSVLRIRASSSHRRNTSGDGSACSTPYLQSPPRESPLVD</sequence>
<feature type="compositionally biased region" description="Basic and acidic residues" evidence="1">
    <location>
        <begin position="313"/>
        <end position="332"/>
    </location>
</feature>
<gene>
    <name evidence="2" type="ORF">ECPE_LOCUS11146</name>
</gene>
<feature type="compositionally biased region" description="Polar residues" evidence="1">
    <location>
        <begin position="522"/>
        <end position="532"/>
    </location>
</feature>